<keyword evidence="1" id="KW-1185">Reference proteome</keyword>
<protein>
    <submittedName>
        <fullName evidence="2">Uncharacterized protein LOC136085159</fullName>
    </submittedName>
</protein>
<dbReference type="Proteomes" id="UP001652625">
    <property type="component" value="Chromosome 09"/>
</dbReference>
<name>A0ABM4CL64_HYDVU</name>
<dbReference type="RefSeq" id="XP_065662520.1">
    <property type="nucleotide sequence ID" value="XM_065806448.1"/>
</dbReference>
<accession>A0ABM4CL64</accession>
<sequence length="102" mass="11952">MNTTEVITIFDDKELEFYERVLKPDGVPIEDFIAAHDMVMDSMKEKKIDVIDLTVEDIVKHVEDNVTQVKDNVTHVKDKVEKVEDEDSIDFKVTERKKKEKK</sequence>
<evidence type="ECO:0000313" key="2">
    <source>
        <dbReference type="RefSeq" id="XP_065662520.1"/>
    </source>
</evidence>
<organism evidence="1 2">
    <name type="scientific">Hydra vulgaris</name>
    <name type="common">Hydra</name>
    <name type="synonym">Hydra attenuata</name>
    <dbReference type="NCBI Taxonomy" id="6087"/>
    <lineage>
        <taxon>Eukaryota</taxon>
        <taxon>Metazoa</taxon>
        <taxon>Cnidaria</taxon>
        <taxon>Hydrozoa</taxon>
        <taxon>Hydroidolina</taxon>
        <taxon>Anthoathecata</taxon>
        <taxon>Aplanulata</taxon>
        <taxon>Hydridae</taxon>
        <taxon>Hydra</taxon>
    </lineage>
</organism>
<reference evidence="2" key="1">
    <citation type="submission" date="2025-08" db="UniProtKB">
        <authorList>
            <consortium name="RefSeq"/>
        </authorList>
    </citation>
    <scope>IDENTIFICATION</scope>
</reference>
<dbReference type="GeneID" id="136085159"/>
<proteinExistence type="predicted"/>
<gene>
    <name evidence="2" type="primary">LOC136085159</name>
</gene>
<evidence type="ECO:0000313" key="1">
    <source>
        <dbReference type="Proteomes" id="UP001652625"/>
    </source>
</evidence>